<protein>
    <submittedName>
        <fullName evidence="2">Uncharacterized protein</fullName>
    </submittedName>
</protein>
<dbReference type="AlphaFoldDB" id="A0A1V2I887"/>
<keyword evidence="3" id="KW-1185">Reference proteome</keyword>
<proteinExistence type="predicted"/>
<evidence type="ECO:0000256" key="1">
    <source>
        <dbReference type="SAM" id="MobiDB-lite"/>
    </source>
</evidence>
<evidence type="ECO:0000313" key="2">
    <source>
        <dbReference type="EMBL" id="ONH28441.1"/>
    </source>
</evidence>
<dbReference type="Proteomes" id="UP000188929">
    <property type="component" value="Unassembled WGS sequence"/>
</dbReference>
<reference evidence="3" key="1">
    <citation type="submission" date="2016-10" db="EMBL/GenBank/DDBJ databases">
        <title>Frankia sp. NRRL B-16386 Genome sequencing.</title>
        <authorList>
            <person name="Ghodhbane-Gtari F."/>
            <person name="Swanson E."/>
            <person name="Gueddou A."/>
            <person name="Hezbri K."/>
            <person name="Ktari K."/>
            <person name="Nouioui I."/>
            <person name="Morris K."/>
            <person name="Simpson S."/>
            <person name="Abebe-Akele F."/>
            <person name="Thomas K."/>
            <person name="Gtari M."/>
            <person name="Tisa L.S."/>
        </authorList>
    </citation>
    <scope>NUCLEOTIDE SEQUENCE [LARGE SCALE GENOMIC DNA]</scope>
    <source>
        <strain evidence="3">NRRL B-16386</strain>
    </source>
</reference>
<name>A0A1V2I887_9ACTN</name>
<evidence type="ECO:0000313" key="3">
    <source>
        <dbReference type="Proteomes" id="UP000188929"/>
    </source>
</evidence>
<sequence>MGRFPNATSADRARTVTGSAGGDGSEYATTIDVMRADGGGHNGAIVLRIHEIYTNRDEIVFGEQHSETTRCYGYTWENSPVPAGPVTVSCPDFQPIVLPPETPVPKLPDEADARLRTILTNLAASHDDNLDPVRAELARAFPDPGIVIEVTEVGGVVGVSVAAGSSTVPYATPVCLLGRALVNPNIEIRRRAAPTMGPDLVEVWSEPTVLANPNEWGCRPGTAAYGEAKNPPH</sequence>
<gene>
    <name evidence="2" type="ORF">BL253_19885</name>
</gene>
<comment type="caution">
    <text evidence="2">The sequence shown here is derived from an EMBL/GenBank/DDBJ whole genome shotgun (WGS) entry which is preliminary data.</text>
</comment>
<dbReference type="EMBL" id="MOMC01000040">
    <property type="protein sequence ID" value="ONH28441.1"/>
    <property type="molecule type" value="Genomic_DNA"/>
</dbReference>
<accession>A0A1V2I887</accession>
<dbReference type="RefSeq" id="WP_076818683.1">
    <property type="nucleotide sequence ID" value="NZ_MOMC01000040.1"/>
</dbReference>
<organism evidence="2 3">
    <name type="scientific">Pseudofrankia asymbiotica</name>
    <dbReference type="NCBI Taxonomy" id="1834516"/>
    <lineage>
        <taxon>Bacteria</taxon>
        <taxon>Bacillati</taxon>
        <taxon>Actinomycetota</taxon>
        <taxon>Actinomycetes</taxon>
        <taxon>Frankiales</taxon>
        <taxon>Frankiaceae</taxon>
        <taxon>Pseudofrankia</taxon>
    </lineage>
</organism>
<feature type="region of interest" description="Disordered" evidence="1">
    <location>
        <begin position="1"/>
        <end position="26"/>
    </location>
</feature>